<feature type="signal peptide" evidence="1">
    <location>
        <begin position="1"/>
        <end position="28"/>
    </location>
</feature>
<evidence type="ECO:0000256" key="1">
    <source>
        <dbReference type="SAM" id="SignalP"/>
    </source>
</evidence>
<dbReference type="AlphaFoldDB" id="A0A0E9XJE6"/>
<name>A0A0E9XJE6_ANGAN</name>
<accession>A0A0E9XJE6</accession>
<evidence type="ECO:0000313" key="2">
    <source>
        <dbReference type="EMBL" id="JAI02572.1"/>
    </source>
</evidence>
<proteinExistence type="predicted"/>
<dbReference type="EMBL" id="GBXM01006006">
    <property type="protein sequence ID" value="JAI02572.1"/>
    <property type="molecule type" value="Transcribed_RNA"/>
</dbReference>
<organism evidence="2">
    <name type="scientific">Anguilla anguilla</name>
    <name type="common">European freshwater eel</name>
    <name type="synonym">Muraena anguilla</name>
    <dbReference type="NCBI Taxonomy" id="7936"/>
    <lineage>
        <taxon>Eukaryota</taxon>
        <taxon>Metazoa</taxon>
        <taxon>Chordata</taxon>
        <taxon>Craniata</taxon>
        <taxon>Vertebrata</taxon>
        <taxon>Euteleostomi</taxon>
        <taxon>Actinopterygii</taxon>
        <taxon>Neopterygii</taxon>
        <taxon>Teleostei</taxon>
        <taxon>Anguilliformes</taxon>
        <taxon>Anguillidae</taxon>
        <taxon>Anguilla</taxon>
    </lineage>
</organism>
<feature type="chain" id="PRO_5002435046" evidence="1">
    <location>
        <begin position="29"/>
        <end position="51"/>
    </location>
</feature>
<sequence length="51" mass="5337">MGGISSGPHSGHKLGLSLLLTTVIFLRAVNITDEETVSIDIDTLYNSPGVP</sequence>
<protein>
    <submittedName>
        <fullName evidence="2">Uncharacterized protein</fullName>
    </submittedName>
</protein>
<keyword evidence="1" id="KW-0732">Signal</keyword>
<reference evidence="2" key="2">
    <citation type="journal article" date="2015" name="Fish Shellfish Immunol.">
        <title>Early steps in the European eel (Anguilla anguilla)-Vibrio vulnificus interaction in the gills: Role of the RtxA13 toxin.</title>
        <authorList>
            <person name="Callol A."/>
            <person name="Pajuelo D."/>
            <person name="Ebbesson L."/>
            <person name="Teles M."/>
            <person name="MacKenzie S."/>
            <person name="Amaro C."/>
        </authorList>
    </citation>
    <scope>NUCLEOTIDE SEQUENCE</scope>
</reference>
<reference evidence="2" key="1">
    <citation type="submission" date="2014-11" db="EMBL/GenBank/DDBJ databases">
        <authorList>
            <person name="Amaro Gonzalez C."/>
        </authorList>
    </citation>
    <scope>NUCLEOTIDE SEQUENCE</scope>
</reference>